<dbReference type="AlphaFoldDB" id="A0A3D9L8V9"/>
<dbReference type="InterPro" id="IPR000866">
    <property type="entry name" value="AhpC/TSA"/>
</dbReference>
<keyword evidence="4" id="KW-1185">Reference proteome</keyword>
<dbReference type="Gene3D" id="3.40.30.10">
    <property type="entry name" value="Glutaredoxin"/>
    <property type="match status" value="1"/>
</dbReference>
<dbReference type="RefSeq" id="WP_115931031.1">
    <property type="nucleotide sequence ID" value="NZ_QREH01000001.1"/>
</dbReference>
<dbReference type="InterPro" id="IPR036249">
    <property type="entry name" value="Thioredoxin-like_sf"/>
</dbReference>
<name>A0A3D9L8V9_9MICC</name>
<dbReference type="GO" id="GO:0016491">
    <property type="term" value="F:oxidoreductase activity"/>
    <property type="evidence" value="ECO:0007669"/>
    <property type="project" value="InterPro"/>
</dbReference>
<dbReference type="Pfam" id="PF00578">
    <property type="entry name" value="AhpC-TSA"/>
    <property type="match status" value="1"/>
</dbReference>
<feature type="domain" description="Thioredoxin" evidence="2">
    <location>
        <begin position="28"/>
        <end position="173"/>
    </location>
</feature>
<evidence type="ECO:0000259" key="2">
    <source>
        <dbReference type="PROSITE" id="PS51352"/>
    </source>
</evidence>
<gene>
    <name evidence="3" type="ORF">C8E99_0582</name>
</gene>
<feature type="compositionally biased region" description="Basic and acidic residues" evidence="1">
    <location>
        <begin position="1"/>
        <end position="21"/>
    </location>
</feature>
<accession>A0A3D9L8V9</accession>
<proteinExistence type="predicted"/>
<sequence length="180" mass="18950">MTGPAGEREIPADPPALRDQHGQLWSWPPVAPPSPDALGAGHGIPHDGGSVPTRCWLFFLPGAFTPVCTAELGWVDELAERLAPAGVGLRVVSCDSAAVLRKAADETGIRTPLLSDFWPHGAAARAVGAFNEATGRARRSSVLMDAVGTVRARIHAAAGDERRLQDHLDALPGEWSTGSR</sequence>
<organism evidence="3 4">
    <name type="scientific">Citricoccus muralis</name>
    <dbReference type="NCBI Taxonomy" id="169134"/>
    <lineage>
        <taxon>Bacteria</taxon>
        <taxon>Bacillati</taxon>
        <taxon>Actinomycetota</taxon>
        <taxon>Actinomycetes</taxon>
        <taxon>Micrococcales</taxon>
        <taxon>Micrococcaceae</taxon>
        <taxon>Citricoccus</taxon>
    </lineage>
</organism>
<evidence type="ECO:0000256" key="1">
    <source>
        <dbReference type="SAM" id="MobiDB-lite"/>
    </source>
</evidence>
<protein>
    <submittedName>
        <fullName evidence="3">Alkyl hydroperoxide reductase subunit AhpC</fullName>
    </submittedName>
</protein>
<dbReference type="SUPFAM" id="SSF52833">
    <property type="entry name" value="Thioredoxin-like"/>
    <property type="match status" value="1"/>
</dbReference>
<dbReference type="InterPro" id="IPR013766">
    <property type="entry name" value="Thioredoxin_domain"/>
</dbReference>
<evidence type="ECO:0000313" key="3">
    <source>
        <dbReference type="EMBL" id="REE02799.1"/>
    </source>
</evidence>
<dbReference type="Proteomes" id="UP000256727">
    <property type="component" value="Unassembled WGS sequence"/>
</dbReference>
<evidence type="ECO:0000313" key="4">
    <source>
        <dbReference type="Proteomes" id="UP000256727"/>
    </source>
</evidence>
<dbReference type="EMBL" id="QREH01000001">
    <property type="protein sequence ID" value="REE02799.1"/>
    <property type="molecule type" value="Genomic_DNA"/>
</dbReference>
<dbReference type="PROSITE" id="PS51352">
    <property type="entry name" value="THIOREDOXIN_2"/>
    <property type="match status" value="1"/>
</dbReference>
<dbReference type="OrthoDB" id="9812811at2"/>
<dbReference type="GO" id="GO:0016209">
    <property type="term" value="F:antioxidant activity"/>
    <property type="evidence" value="ECO:0007669"/>
    <property type="project" value="InterPro"/>
</dbReference>
<feature type="region of interest" description="Disordered" evidence="1">
    <location>
        <begin position="1"/>
        <end position="45"/>
    </location>
</feature>
<comment type="caution">
    <text evidence="3">The sequence shown here is derived from an EMBL/GenBank/DDBJ whole genome shotgun (WGS) entry which is preliminary data.</text>
</comment>
<reference evidence="3 4" key="1">
    <citation type="submission" date="2018-07" db="EMBL/GenBank/DDBJ databases">
        <title>Sequencing the genomes of 1000 actinobacteria strains.</title>
        <authorList>
            <person name="Klenk H.-P."/>
        </authorList>
    </citation>
    <scope>NUCLEOTIDE SEQUENCE [LARGE SCALE GENOMIC DNA]</scope>
    <source>
        <strain evidence="3 4">DSM 14442</strain>
    </source>
</reference>